<evidence type="ECO:0000256" key="5">
    <source>
        <dbReference type="ARBA" id="ARBA00022617"/>
    </source>
</evidence>
<sequence length="205" mass="22828">MRAPRTQFAAPQKLLHWSMAALIIAMLFIGVGMVSTVAPKYLTLLNIHKSLGIVILVLALVRIATRRHYGVPPLPADLPFSIRFAAESSQYLFYALMVAMPLIGWGMLSAASHPVILFDALTLPAILPVNPNLYSLLRRTHDFLGLVFFAFILMHVAALLFHKLVRRDGVFDTMTPSLFPHSRHSAPDMPYDQMDRSSGGRPSHE</sequence>
<evidence type="ECO:0000256" key="8">
    <source>
        <dbReference type="ARBA" id="ARBA00022982"/>
    </source>
</evidence>
<dbReference type="GO" id="GO:0009055">
    <property type="term" value="F:electron transfer activity"/>
    <property type="evidence" value="ECO:0007669"/>
    <property type="project" value="InterPro"/>
</dbReference>
<dbReference type="RefSeq" id="WP_128912167.1">
    <property type="nucleotide sequence ID" value="NZ_RDSM01000001.1"/>
</dbReference>
<accession>A0A4Q0T339</accession>
<dbReference type="GO" id="GO:0046872">
    <property type="term" value="F:metal ion binding"/>
    <property type="evidence" value="ECO:0007669"/>
    <property type="project" value="UniProtKB-KW"/>
</dbReference>
<feature type="transmembrane region" description="Helical" evidence="14">
    <location>
        <begin position="91"/>
        <end position="111"/>
    </location>
</feature>
<dbReference type="GO" id="GO:0022904">
    <property type="term" value="P:respiratory electron transport chain"/>
    <property type="evidence" value="ECO:0007669"/>
    <property type="project" value="InterPro"/>
</dbReference>
<dbReference type="OrthoDB" id="1247465at2"/>
<keyword evidence="3" id="KW-0813">Transport</keyword>
<comment type="similarity">
    <text evidence="12">Belongs to the cytochrome b561 family.</text>
</comment>
<dbReference type="InterPro" id="IPR016174">
    <property type="entry name" value="Di-haem_cyt_TM"/>
</dbReference>
<evidence type="ECO:0000256" key="1">
    <source>
        <dbReference type="ARBA" id="ARBA00001970"/>
    </source>
</evidence>
<evidence type="ECO:0000313" key="17">
    <source>
        <dbReference type="Proteomes" id="UP000289437"/>
    </source>
</evidence>
<comment type="caution">
    <text evidence="16">The sequence shown here is derived from an EMBL/GenBank/DDBJ whole genome shotgun (WGS) entry which is preliminary data.</text>
</comment>
<keyword evidence="9 14" id="KW-1133">Transmembrane helix</keyword>
<evidence type="ECO:0000313" key="16">
    <source>
        <dbReference type="EMBL" id="RXH58115.1"/>
    </source>
</evidence>
<organism evidence="16 17">
    <name type="scientific">Granulicella sibirica</name>
    <dbReference type="NCBI Taxonomy" id="2479048"/>
    <lineage>
        <taxon>Bacteria</taxon>
        <taxon>Pseudomonadati</taxon>
        <taxon>Acidobacteriota</taxon>
        <taxon>Terriglobia</taxon>
        <taxon>Terriglobales</taxon>
        <taxon>Acidobacteriaceae</taxon>
        <taxon>Granulicella</taxon>
    </lineage>
</organism>
<dbReference type="Pfam" id="PF01292">
    <property type="entry name" value="Ni_hydr_CYTB"/>
    <property type="match status" value="1"/>
</dbReference>
<evidence type="ECO:0000256" key="6">
    <source>
        <dbReference type="ARBA" id="ARBA00022692"/>
    </source>
</evidence>
<comment type="cofactor">
    <cofactor evidence="1">
        <name>heme b</name>
        <dbReference type="ChEBI" id="CHEBI:60344"/>
    </cofactor>
</comment>
<evidence type="ECO:0000256" key="14">
    <source>
        <dbReference type="SAM" id="Phobius"/>
    </source>
</evidence>
<proteinExistence type="inferred from homology"/>
<evidence type="ECO:0000259" key="15">
    <source>
        <dbReference type="Pfam" id="PF01292"/>
    </source>
</evidence>
<evidence type="ECO:0000256" key="7">
    <source>
        <dbReference type="ARBA" id="ARBA00022723"/>
    </source>
</evidence>
<dbReference type="PANTHER" id="PTHR30529">
    <property type="entry name" value="CYTOCHROME B561"/>
    <property type="match status" value="1"/>
</dbReference>
<evidence type="ECO:0000256" key="10">
    <source>
        <dbReference type="ARBA" id="ARBA00023004"/>
    </source>
</evidence>
<dbReference type="GO" id="GO:0005886">
    <property type="term" value="C:plasma membrane"/>
    <property type="evidence" value="ECO:0007669"/>
    <property type="project" value="UniProtKB-SubCell"/>
</dbReference>
<keyword evidence="11 14" id="KW-0472">Membrane</keyword>
<feature type="transmembrane region" description="Helical" evidence="14">
    <location>
        <begin position="143"/>
        <end position="161"/>
    </location>
</feature>
<dbReference type="EMBL" id="RDSM01000001">
    <property type="protein sequence ID" value="RXH58115.1"/>
    <property type="molecule type" value="Genomic_DNA"/>
</dbReference>
<keyword evidence="17" id="KW-1185">Reference proteome</keyword>
<comment type="subcellular location">
    <subcellularLocation>
        <location evidence="2">Cell membrane</location>
        <topology evidence="2">Multi-pass membrane protein</topology>
    </subcellularLocation>
</comment>
<dbReference type="PANTHER" id="PTHR30529:SF6">
    <property type="entry name" value="BLL0291 PROTEIN"/>
    <property type="match status" value="1"/>
</dbReference>
<gene>
    <name evidence="16" type="ORF">GRAN_1425</name>
</gene>
<dbReference type="Proteomes" id="UP000289437">
    <property type="component" value="Unassembled WGS sequence"/>
</dbReference>
<dbReference type="InterPro" id="IPR052168">
    <property type="entry name" value="Cytochrome_b561_oxidase"/>
</dbReference>
<evidence type="ECO:0000256" key="4">
    <source>
        <dbReference type="ARBA" id="ARBA00022475"/>
    </source>
</evidence>
<protein>
    <submittedName>
        <fullName evidence="16">Cytochrome B561</fullName>
    </submittedName>
</protein>
<evidence type="ECO:0000256" key="13">
    <source>
        <dbReference type="SAM" id="MobiDB-lite"/>
    </source>
</evidence>
<feature type="transmembrane region" description="Helical" evidence="14">
    <location>
        <begin position="14"/>
        <end position="35"/>
    </location>
</feature>
<reference evidence="17" key="2">
    <citation type="submission" date="2019-02" db="EMBL/GenBank/DDBJ databases">
        <title>Granulicella sibirica sp. nov., a psychrotolerant acidobacterium isolated from an organic soil layer in forested tundra, West Siberia.</title>
        <authorList>
            <person name="Oshkin I.Y."/>
            <person name="Kulichevskaya I.S."/>
            <person name="Rijpstra W.I.C."/>
            <person name="Sinninghe Damste J.S."/>
            <person name="Rakitin A.L."/>
            <person name="Ravin N.V."/>
            <person name="Dedysh S.N."/>
        </authorList>
    </citation>
    <scope>NUCLEOTIDE SEQUENCE [LARGE SCALE GENOMIC DNA]</scope>
    <source>
        <strain evidence="17">AF10</strain>
    </source>
</reference>
<evidence type="ECO:0000256" key="11">
    <source>
        <dbReference type="ARBA" id="ARBA00023136"/>
    </source>
</evidence>
<feature type="transmembrane region" description="Helical" evidence="14">
    <location>
        <begin position="41"/>
        <end position="61"/>
    </location>
</feature>
<dbReference type="Gene3D" id="1.20.950.20">
    <property type="entry name" value="Transmembrane di-heme cytochromes, Chain C"/>
    <property type="match status" value="1"/>
</dbReference>
<keyword evidence="7" id="KW-0479">Metal-binding</keyword>
<dbReference type="InterPro" id="IPR011577">
    <property type="entry name" value="Cyt_b561_bac/Ni-Hgenase"/>
</dbReference>
<dbReference type="AlphaFoldDB" id="A0A4Q0T339"/>
<name>A0A4Q0T339_9BACT</name>
<feature type="domain" description="Cytochrome b561 bacterial/Ni-hydrogenase" evidence="15">
    <location>
        <begin position="8"/>
        <end position="176"/>
    </location>
</feature>
<dbReference type="SUPFAM" id="SSF81342">
    <property type="entry name" value="Transmembrane di-heme cytochromes"/>
    <property type="match status" value="1"/>
</dbReference>
<keyword evidence="4" id="KW-1003">Cell membrane</keyword>
<dbReference type="GO" id="GO:0020037">
    <property type="term" value="F:heme binding"/>
    <property type="evidence" value="ECO:0007669"/>
    <property type="project" value="TreeGrafter"/>
</dbReference>
<keyword evidence="8" id="KW-0249">Electron transport</keyword>
<evidence type="ECO:0000256" key="12">
    <source>
        <dbReference type="ARBA" id="ARBA00037975"/>
    </source>
</evidence>
<evidence type="ECO:0000256" key="2">
    <source>
        <dbReference type="ARBA" id="ARBA00004651"/>
    </source>
</evidence>
<keyword evidence="10" id="KW-0408">Iron</keyword>
<evidence type="ECO:0000256" key="9">
    <source>
        <dbReference type="ARBA" id="ARBA00022989"/>
    </source>
</evidence>
<reference evidence="16 17" key="1">
    <citation type="submission" date="2018-11" db="EMBL/GenBank/DDBJ databases">
        <authorList>
            <person name="Mardanov A.V."/>
            <person name="Ravin N.V."/>
            <person name="Dedysh S.N."/>
        </authorList>
    </citation>
    <scope>NUCLEOTIDE SEQUENCE [LARGE SCALE GENOMIC DNA]</scope>
    <source>
        <strain evidence="16 17">AF10</strain>
    </source>
</reference>
<keyword evidence="5" id="KW-0349">Heme</keyword>
<keyword evidence="6 14" id="KW-0812">Transmembrane</keyword>
<feature type="region of interest" description="Disordered" evidence="13">
    <location>
        <begin position="182"/>
        <end position="205"/>
    </location>
</feature>
<evidence type="ECO:0000256" key="3">
    <source>
        <dbReference type="ARBA" id="ARBA00022448"/>
    </source>
</evidence>